<protein>
    <submittedName>
        <fullName evidence="1">Uncharacterized protein</fullName>
    </submittedName>
</protein>
<evidence type="ECO:0000313" key="4">
    <source>
        <dbReference type="Proteomes" id="UP000006036"/>
    </source>
</evidence>
<gene>
    <name evidence="1" type="ORF">HCBAA847_0242</name>
    <name evidence="2" type="ORF">HCCG_01952</name>
</gene>
<keyword evidence="3" id="KW-1185">Reference proteome</keyword>
<evidence type="ECO:0000313" key="1">
    <source>
        <dbReference type="EMBL" id="BAM31492.1"/>
    </source>
</evidence>
<dbReference type="Proteomes" id="UP000005755">
    <property type="component" value="Unassembled WGS sequence"/>
</dbReference>
<proteinExistence type="predicted"/>
<dbReference type="EMBL" id="DS990393">
    <property type="protein sequence ID" value="EFR47404.1"/>
    <property type="molecule type" value="Genomic_DNA"/>
</dbReference>
<reference evidence="1" key="3">
    <citation type="submission" date="2012-07" db="EMBL/GenBank/DDBJ databases">
        <authorList>
            <person name="Akiyama T."/>
            <person name="Takeshita N."/>
            <person name="Ohmagari N."/>
            <person name="Kirikae T."/>
        </authorList>
    </citation>
    <scope>NUCLEOTIDE SEQUENCE</scope>
    <source>
        <strain evidence="1">ATCC BAA-847</strain>
    </source>
</reference>
<accession>A0AAI8MM71</accession>
<reference evidence="3" key="4">
    <citation type="journal article" date="2014" name="Genome Announc.">
        <title>Draft genome sequences of six enterohepatic helicobacter species isolated from humans and one from rhesus macaques.</title>
        <authorList>
            <person name="Shen Z."/>
            <person name="Sheh A."/>
            <person name="Young S.K."/>
            <person name="Abouelliel A."/>
            <person name="Ward D.V."/>
            <person name="Earl A.M."/>
            <person name="Fox J.G."/>
        </authorList>
    </citation>
    <scope>NUCLEOTIDE SEQUENCE [LARGE SCALE GENOMIC DNA]</scope>
    <source>
        <strain evidence="3">CCUG 18818</strain>
    </source>
</reference>
<evidence type="ECO:0000313" key="3">
    <source>
        <dbReference type="Proteomes" id="UP000005755"/>
    </source>
</evidence>
<dbReference type="KEGG" id="hcb:HCBAA847_0242"/>
<organism evidence="1 4">
    <name type="scientific">Helicobacter cinaedi CCUG 18818 = ATCC BAA-847</name>
    <dbReference type="NCBI Taxonomy" id="537971"/>
    <lineage>
        <taxon>Bacteria</taxon>
        <taxon>Pseudomonadati</taxon>
        <taxon>Campylobacterota</taxon>
        <taxon>Epsilonproteobacteria</taxon>
        <taxon>Campylobacterales</taxon>
        <taxon>Helicobacteraceae</taxon>
        <taxon>Helicobacter</taxon>
    </lineage>
</organism>
<dbReference type="EMBL" id="AP012492">
    <property type="protein sequence ID" value="BAM31492.1"/>
    <property type="molecule type" value="Genomic_DNA"/>
</dbReference>
<reference evidence="2" key="1">
    <citation type="submission" date="2008-08" db="EMBL/GenBank/DDBJ databases">
        <title>Annotation of Helicobacter cinaedi strain CCUG 18818.</title>
        <authorList>
            <consortium name="The Broad Institute Genome Sequencing Platform"/>
            <person name="Fox J.G."/>
            <person name="Shen Z."/>
            <person name="Charoenlap N."/>
            <person name="Schauer D.B."/>
            <person name="Ward D."/>
            <person name="Mehta T."/>
            <person name="Young S."/>
            <person name="Jaffe D."/>
            <person name="Gnerre S."/>
            <person name="Berlin A."/>
            <person name="Heiman D."/>
            <person name="Hepburn T."/>
            <person name="Shea T."/>
            <person name="Sykes S."/>
            <person name="Alvarado L."/>
            <person name="Kodira C."/>
            <person name="Borodovsky M."/>
            <person name="Lander E."/>
            <person name="Galagan J."/>
            <person name="Nusbaum C."/>
            <person name="Birren B."/>
        </authorList>
    </citation>
    <scope>NUCLEOTIDE SEQUENCE</scope>
    <source>
        <strain evidence="2">CCUG 18818</strain>
    </source>
</reference>
<reference evidence="1 4" key="2">
    <citation type="journal article" date="2012" name="J. Bacteriol.">
        <title>Complete Genome Sequence of Helicobacter cinaedi Type Strain ATCC BAA-847.</title>
        <authorList>
            <person name="Miyoshi-Akiyama T."/>
            <person name="Takeshita N."/>
            <person name="Ohmagari N."/>
            <person name="Kirikae T."/>
        </authorList>
    </citation>
    <scope>NUCLEOTIDE SEQUENCE [LARGE SCALE GENOMIC DNA]</scope>
    <source>
        <strain evidence="1 4">ATCC BAA-847</strain>
    </source>
</reference>
<evidence type="ECO:0000313" key="2">
    <source>
        <dbReference type="EMBL" id="EFR47404.1"/>
    </source>
</evidence>
<dbReference type="AlphaFoldDB" id="A0AAI8MM71"/>
<dbReference type="Proteomes" id="UP000006036">
    <property type="component" value="Chromosome 1"/>
</dbReference>
<name>A0AAI8MM71_9HELI</name>
<dbReference type="RefSeq" id="WP_002957292.1">
    <property type="nucleotide sequence ID" value="NC_020555.1"/>
</dbReference>
<sequence length="97" mass="11101">MTQVTNKYETYSQKRLVSTLNTIQKNIAKTQTEQKRIDNKLNKFLADEVLVSQALSKNLNPTPIEDSKIIQKIKGANFSQDELQSINAELEKDMQES</sequence>